<keyword evidence="6 8" id="KW-1133">Transmembrane helix</keyword>
<feature type="transmembrane region" description="Helical" evidence="8">
    <location>
        <begin position="182"/>
        <end position="204"/>
    </location>
</feature>
<feature type="transmembrane region" description="Helical" evidence="8">
    <location>
        <begin position="347"/>
        <end position="367"/>
    </location>
</feature>
<evidence type="ECO:0000313" key="10">
    <source>
        <dbReference type="EMBL" id="SFQ86052.1"/>
    </source>
</evidence>
<reference evidence="10 11" key="1">
    <citation type="submission" date="2016-10" db="EMBL/GenBank/DDBJ databases">
        <authorList>
            <person name="Varghese N."/>
            <person name="Submissions S."/>
        </authorList>
    </citation>
    <scope>NUCLEOTIDE SEQUENCE [LARGE SCALE GENOMIC DNA]</scope>
    <source>
        <strain evidence="10 11">DSM 13796</strain>
    </source>
</reference>
<dbReference type="Proteomes" id="UP000182762">
    <property type="component" value="Unassembled WGS sequence"/>
</dbReference>
<protein>
    <submittedName>
        <fullName evidence="10">ABC-2 type transport system permease protein</fullName>
    </submittedName>
</protein>
<organism evidence="10 11">
    <name type="scientific">Priestia endophytica DSM 13796</name>
    <dbReference type="NCBI Taxonomy" id="1121089"/>
    <lineage>
        <taxon>Bacteria</taxon>
        <taxon>Bacillati</taxon>
        <taxon>Bacillota</taxon>
        <taxon>Bacilli</taxon>
        <taxon>Bacillales</taxon>
        <taxon>Bacillaceae</taxon>
        <taxon>Priestia</taxon>
    </lineage>
</organism>
<evidence type="ECO:0000256" key="7">
    <source>
        <dbReference type="ARBA" id="ARBA00023136"/>
    </source>
</evidence>
<comment type="subcellular location">
    <subcellularLocation>
        <location evidence="1">Cell membrane</location>
        <topology evidence="1">Multi-pass membrane protein</topology>
    </subcellularLocation>
</comment>
<feature type="transmembrane region" description="Helical" evidence="8">
    <location>
        <begin position="260"/>
        <end position="282"/>
    </location>
</feature>
<dbReference type="Pfam" id="PF12698">
    <property type="entry name" value="ABC2_membrane_3"/>
    <property type="match status" value="1"/>
</dbReference>
<keyword evidence="3" id="KW-0813">Transport</keyword>
<evidence type="ECO:0000256" key="3">
    <source>
        <dbReference type="ARBA" id="ARBA00022448"/>
    </source>
</evidence>
<evidence type="ECO:0000259" key="9">
    <source>
        <dbReference type="PROSITE" id="PS51012"/>
    </source>
</evidence>
<dbReference type="InterPro" id="IPR013525">
    <property type="entry name" value="ABC2_TM"/>
</dbReference>
<feature type="domain" description="ABC transmembrane type-2" evidence="9">
    <location>
        <begin position="136"/>
        <end position="372"/>
    </location>
</feature>
<feature type="transmembrane region" description="Helical" evidence="8">
    <location>
        <begin position="225"/>
        <end position="248"/>
    </location>
</feature>
<evidence type="ECO:0000256" key="4">
    <source>
        <dbReference type="ARBA" id="ARBA00022475"/>
    </source>
</evidence>
<dbReference type="PANTHER" id="PTHR30294">
    <property type="entry name" value="MEMBRANE COMPONENT OF ABC TRANSPORTER YHHJ-RELATED"/>
    <property type="match status" value="1"/>
</dbReference>
<dbReference type="Gene3D" id="3.40.1710.10">
    <property type="entry name" value="abc type-2 transporter like domain"/>
    <property type="match status" value="1"/>
</dbReference>
<evidence type="ECO:0000256" key="5">
    <source>
        <dbReference type="ARBA" id="ARBA00022692"/>
    </source>
</evidence>
<dbReference type="EMBL" id="FOXX01000017">
    <property type="protein sequence ID" value="SFQ86052.1"/>
    <property type="molecule type" value="Genomic_DNA"/>
</dbReference>
<dbReference type="PANTHER" id="PTHR30294:SF45">
    <property type="entry name" value="LINEARMYCIN RESISTANCE PERMEASE PROTEIN LNRN"/>
    <property type="match status" value="1"/>
</dbReference>
<name>A0A1I6BYP5_9BACI</name>
<keyword evidence="5 8" id="KW-0812">Transmembrane</keyword>
<comment type="similarity">
    <text evidence="2">Belongs to the ABC-2 integral membrane protein family.</text>
</comment>
<dbReference type="InterPro" id="IPR047817">
    <property type="entry name" value="ABC2_TM_bact-type"/>
</dbReference>
<comment type="caution">
    <text evidence="10">The sequence shown here is derived from an EMBL/GenBank/DDBJ whole genome shotgun (WGS) entry which is preliminary data.</text>
</comment>
<keyword evidence="4" id="KW-1003">Cell membrane</keyword>
<accession>A0A1I6BYP5</accession>
<evidence type="ECO:0000256" key="8">
    <source>
        <dbReference type="SAM" id="Phobius"/>
    </source>
</evidence>
<dbReference type="GeneID" id="93713088"/>
<evidence type="ECO:0000256" key="2">
    <source>
        <dbReference type="ARBA" id="ARBA00007783"/>
    </source>
</evidence>
<dbReference type="RefSeq" id="WP_061802948.1">
    <property type="nucleotide sequence ID" value="NZ_FOXX01000017.1"/>
</dbReference>
<gene>
    <name evidence="10" type="ORF">SAMN02745910_04556</name>
</gene>
<evidence type="ECO:0000313" key="11">
    <source>
        <dbReference type="Proteomes" id="UP000182762"/>
    </source>
</evidence>
<feature type="transmembrane region" description="Helical" evidence="8">
    <location>
        <begin position="21"/>
        <end position="39"/>
    </location>
</feature>
<evidence type="ECO:0000256" key="1">
    <source>
        <dbReference type="ARBA" id="ARBA00004651"/>
    </source>
</evidence>
<sequence>MKETGWIIKNIIKSLLNMKGGLLLYLFIPLAGIILSTVIHGSDNPNIRIGVVDKDKSGLTEDTFSFLKGLENTSVEKISIKQQEESLTAGEKDLIVIFKSGFEESVKRGKPEGIELVSLKGEEATAFVKSYLASYIDNVASIARGTEGNEEFQLVYNRYQNSEVRVTAAALENTSQYKQMTYSSIGFLIVIMLSFAMSLSLLILKEKETRTYYRITAAPITARQYVAANIIVNMIVMSVQAILTLTIMKAVFHIDYGIPSWQLFSLMFLFSFVSVGLSLALISFVNSTSAAPALQNAVLIPTCMLSGCFWPIEVMPDSIRKIADFLPQKWVLETITEFQEGKGLEDLYMNFIVLFSFGIAFFLIAIYKFSRNKSVRTFV</sequence>
<feature type="transmembrane region" description="Helical" evidence="8">
    <location>
        <begin position="294"/>
        <end position="312"/>
    </location>
</feature>
<proteinExistence type="inferred from homology"/>
<keyword evidence="11" id="KW-1185">Reference proteome</keyword>
<evidence type="ECO:0000256" key="6">
    <source>
        <dbReference type="ARBA" id="ARBA00022989"/>
    </source>
</evidence>
<dbReference type="PROSITE" id="PS51012">
    <property type="entry name" value="ABC_TM2"/>
    <property type="match status" value="1"/>
</dbReference>
<dbReference type="InterPro" id="IPR051449">
    <property type="entry name" value="ABC-2_transporter_component"/>
</dbReference>
<keyword evidence="7 8" id="KW-0472">Membrane</keyword>